<organism evidence="1">
    <name type="scientific">Manihot esculenta</name>
    <name type="common">Cassava</name>
    <name type="synonym">Jatropha manihot</name>
    <dbReference type="NCBI Taxonomy" id="3983"/>
    <lineage>
        <taxon>Eukaryota</taxon>
        <taxon>Viridiplantae</taxon>
        <taxon>Streptophyta</taxon>
        <taxon>Embryophyta</taxon>
        <taxon>Tracheophyta</taxon>
        <taxon>Spermatophyta</taxon>
        <taxon>Magnoliopsida</taxon>
        <taxon>eudicotyledons</taxon>
        <taxon>Gunneridae</taxon>
        <taxon>Pentapetalae</taxon>
        <taxon>rosids</taxon>
        <taxon>fabids</taxon>
        <taxon>Malpighiales</taxon>
        <taxon>Euphorbiaceae</taxon>
        <taxon>Crotonoideae</taxon>
        <taxon>Manihoteae</taxon>
        <taxon>Manihot</taxon>
    </lineage>
</organism>
<protein>
    <submittedName>
        <fullName evidence="1">Uncharacterized protein</fullName>
    </submittedName>
</protein>
<name>A0A2C9U4C2_MANES</name>
<proteinExistence type="predicted"/>
<reference evidence="1" key="1">
    <citation type="submission" date="2016-02" db="EMBL/GenBank/DDBJ databases">
        <title>WGS assembly of Manihot esculenta.</title>
        <authorList>
            <person name="Bredeson J.V."/>
            <person name="Prochnik S.E."/>
            <person name="Lyons J.B."/>
            <person name="Schmutz J."/>
            <person name="Grimwood J."/>
            <person name="Vrebalov J."/>
            <person name="Bart R.S."/>
            <person name="Amuge T."/>
            <person name="Ferguson M.E."/>
            <person name="Green R."/>
            <person name="Putnam N."/>
            <person name="Stites J."/>
            <person name="Rounsley S."/>
            <person name="Rokhsar D.S."/>
        </authorList>
    </citation>
    <scope>NUCLEOTIDE SEQUENCE [LARGE SCALE GENOMIC DNA]</scope>
    <source>
        <tissue evidence="1">Leaf</tissue>
    </source>
</reference>
<sequence length="44" mass="5124">MSFFLLLGFLISLFYVAMLPNFTLIADTGDLKHSCMFYFILKIK</sequence>
<dbReference type="AlphaFoldDB" id="A0A2C9U4C2"/>
<dbReference type="EMBL" id="CM004404">
    <property type="protein sequence ID" value="OAY24151.1"/>
    <property type="molecule type" value="Genomic_DNA"/>
</dbReference>
<accession>A0A2C9U4C2</accession>
<gene>
    <name evidence="1" type="ORF">MANES_18G138600</name>
</gene>
<evidence type="ECO:0000313" key="1">
    <source>
        <dbReference type="EMBL" id="OAY24151.1"/>
    </source>
</evidence>